<evidence type="ECO:0000256" key="3">
    <source>
        <dbReference type="ARBA" id="ARBA00010286"/>
    </source>
</evidence>
<comment type="function">
    <text evidence="2">Catalyzes the reversible cyclization of carbamoyl aspartate to dihydroorotate.</text>
</comment>
<evidence type="ECO:0000256" key="1">
    <source>
        <dbReference type="ARBA" id="ARBA00001947"/>
    </source>
</evidence>
<dbReference type="AlphaFoldDB" id="A0A367ZJK3"/>
<dbReference type="SUPFAM" id="SSF51338">
    <property type="entry name" value="Composite domain of metallo-dependent hydrolases"/>
    <property type="match status" value="1"/>
</dbReference>
<dbReference type="EMBL" id="QOQW01000024">
    <property type="protein sequence ID" value="RCK78314.1"/>
    <property type="molecule type" value="Genomic_DNA"/>
</dbReference>
<name>A0A367ZJK3_9BACT</name>
<reference evidence="8 9" key="1">
    <citation type="submission" date="2018-05" db="EMBL/GenBank/DDBJ databases">
        <title>A metagenomic window into the 2 km-deep terrestrial subsurface aquifer revealed taxonomically and functionally diverse microbial community comprising novel uncultured bacterial lineages.</title>
        <authorList>
            <person name="Kadnikov V.V."/>
            <person name="Mardanov A.V."/>
            <person name="Beletsky A.V."/>
            <person name="Banks D."/>
            <person name="Pimenov N.V."/>
            <person name="Frank Y.A."/>
            <person name="Karnachuk O.V."/>
            <person name="Ravin N.V."/>
        </authorList>
    </citation>
    <scope>NUCLEOTIDE SEQUENCE [LARGE SCALE GENOMIC DNA]</scope>
    <source>
        <strain evidence="8">BY5</strain>
    </source>
</reference>
<dbReference type="InterPro" id="IPR050138">
    <property type="entry name" value="DHOase/Allantoinase_Hydrolase"/>
</dbReference>
<evidence type="ECO:0000256" key="5">
    <source>
        <dbReference type="ARBA" id="ARBA00022801"/>
    </source>
</evidence>
<evidence type="ECO:0000256" key="2">
    <source>
        <dbReference type="ARBA" id="ARBA00002368"/>
    </source>
</evidence>
<dbReference type="Pfam" id="PF01979">
    <property type="entry name" value="Amidohydro_1"/>
    <property type="match status" value="2"/>
</dbReference>
<dbReference type="GO" id="GO:0005737">
    <property type="term" value="C:cytoplasm"/>
    <property type="evidence" value="ECO:0007669"/>
    <property type="project" value="TreeGrafter"/>
</dbReference>
<protein>
    <submittedName>
        <fullName evidence="8">Dihydroorotase</fullName>
    </submittedName>
</protein>
<dbReference type="PANTHER" id="PTHR43668">
    <property type="entry name" value="ALLANTOINASE"/>
    <property type="match status" value="1"/>
</dbReference>
<comment type="caution">
    <text evidence="8">The sequence shown here is derived from an EMBL/GenBank/DDBJ whole genome shotgun (WGS) entry which is preliminary data.</text>
</comment>
<feature type="region of interest" description="Disordered" evidence="6">
    <location>
        <begin position="436"/>
        <end position="456"/>
    </location>
</feature>
<dbReference type="InterPro" id="IPR006680">
    <property type="entry name" value="Amidohydro-rel"/>
</dbReference>
<evidence type="ECO:0000259" key="7">
    <source>
        <dbReference type="Pfam" id="PF01979"/>
    </source>
</evidence>
<evidence type="ECO:0000256" key="6">
    <source>
        <dbReference type="SAM" id="MobiDB-lite"/>
    </source>
</evidence>
<gene>
    <name evidence="8" type="ORF">OZSIB_1556</name>
</gene>
<dbReference type="GO" id="GO:0004038">
    <property type="term" value="F:allantoinase activity"/>
    <property type="evidence" value="ECO:0007669"/>
    <property type="project" value="TreeGrafter"/>
</dbReference>
<dbReference type="Gene3D" id="3.20.20.140">
    <property type="entry name" value="Metal-dependent hydrolases"/>
    <property type="match status" value="1"/>
</dbReference>
<dbReference type="PROSITE" id="PS00483">
    <property type="entry name" value="DIHYDROOROTASE_2"/>
    <property type="match status" value="1"/>
</dbReference>
<evidence type="ECO:0000313" key="8">
    <source>
        <dbReference type="EMBL" id="RCK78314.1"/>
    </source>
</evidence>
<dbReference type="GO" id="GO:0006145">
    <property type="term" value="P:purine nucleobase catabolic process"/>
    <property type="evidence" value="ECO:0007669"/>
    <property type="project" value="TreeGrafter"/>
</dbReference>
<dbReference type="Proteomes" id="UP000252355">
    <property type="component" value="Unassembled WGS sequence"/>
</dbReference>
<keyword evidence="5" id="KW-0378">Hydrolase</keyword>
<evidence type="ECO:0000256" key="4">
    <source>
        <dbReference type="ARBA" id="ARBA00022723"/>
    </source>
</evidence>
<dbReference type="SUPFAM" id="SSF51556">
    <property type="entry name" value="Metallo-dependent hydrolases"/>
    <property type="match status" value="1"/>
</dbReference>
<dbReference type="PROSITE" id="PS00482">
    <property type="entry name" value="DIHYDROOROTASE_1"/>
    <property type="match status" value="1"/>
</dbReference>
<dbReference type="GO" id="GO:0046872">
    <property type="term" value="F:metal ion binding"/>
    <property type="evidence" value="ECO:0007669"/>
    <property type="project" value="UniProtKB-KW"/>
</dbReference>
<dbReference type="InterPro" id="IPR011059">
    <property type="entry name" value="Metal-dep_hydrolase_composite"/>
</dbReference>
<feature type="domain" description="Amidohydrolase-related" evidence="7">
    <location>
        <begin position="54"/>
        <end position="112"/>
    </location>
</feature>
<feature type="domain" description="Amidohydrolase-related" evidence="7">
    <location>
        <begin position="294"/>
        <end position="434"/>
    </location>
</feature>
<evidence type="ECO:0000313" key="9">
    <source>
        <dbReference type="Proteomes" id="UP000252355"/>
    </source>
</evidence>
<organism evidence="8 9">
    <name type="scientific">Candidatus Ozemobacter sibiricus</name>
    <dbReference type="NCBI Taxonomy" id="2268124"/>
    <lineage>
        <taxon>Bacteria</taxon>
        <taxon>Candidatus Ozemobacteria</taxon>
        <taxon>Candidatus Ozemobacterales</taxon>
        <taxon>Candidatus Ozemobacteraceae</taxon>
        <taxon>Candidatus Ozemobacter</taxon>
    </lineage>
</organism>
<dbReference type="InterPro" id="IPR032466">
    <property type="entry name" value="Metal_Hydrolase"/>
</dbReference>
<dbReference type="PANTHER" id="PTHR43668:SF2">
    <property type="entry name" value="ALLANTOINASE"/>
    <property type="match status" value="1"/>
</dbReference>
<accession>A0A367ZJK3</accession>
<dbReference type="InterPro" id="IPR002195">
    <property type="entry name" value="Dihydroorotase_CS"/>
</dbReference>
<keyword evidence="4" id="KW-0479">Metal-binding</keyword>
<comment type="cofactor">
    <cofactor evidence="1">
        <name>Zn(2+)</name>
        <dbReference type="ChEBI" id="CHEBI:29105"/>
    </cofactor>
</comment>
<comment type="similarity">
    <text evidence="3">Belongs to the metallo-dependent hydrolases superfamily. DHOase family. Class I DHOase subfamily.</text>
</comment>
<sequence length="456" mass="49669">MAPAIRIHAARWLGPDGEWREGAILLDRGRLTCRPGRPTLPGDGPIVDGRDRLILPGLFDPHVHFRQPGRAAVEGIARGSQAALAGGVTDLLEMPNTRPPTSTPARLRAKAEWFRRHAATAWGLFGLANGRWPEEPSGTAVPGRGWPGHAPTTPELAAFVATKVFMARSGACPAVTAVDQLARLFARFPLLAIHAEDETAFPPAASGLAHDEARPRLAILEALRKIDAALHQVRAAGHPPPRLVLLHLSTREEVAWVERMKDAGWDIRAETCFHYLFFTATTERERGPRYRVNPPLRDEADRQALRDAVRRGVIDFLASDHAPHPPAEKARPQGAPSGMPGVEWFLPLLARLVEEGLLTWAQAIRVGVTNAAAAYGRPRAGRLADGEPADLLLIRRTDPAEPLPTPITGAGYDPYGDLARPWQVEMVFRAGRPVFSRPAPDRPAPPTLHPFQQGCA</sequence>
<proteinExistence type="inferred from homology"/>